<dbReference type="InterPro" id="IPR013822">
    <property type="entry name" value="Signal_recog_particl_SRP54_hlx"/>
</dbReference>
<keyword evidence="2 8" id="KW-0963">Cytoplasm</keyword>
<dbReference type="GO" id="GO:0005886">
    <property type="term" value="C:plasma membrane"/>
    <property type="evidence" value="ECO:0007669"/>
    <property type="project" value="UniProtKB-SubCell"/>
</dbReference>
<dbReference type="SUPFAM" id="SSF52540">
    <property type="entry name" value="P-loop containing nucleoside triphosphate hydrolases"/>
    <property type="match status" value="1"/>
</dbReference>
<accession>A0A8D6PUB6</accession>
<dbReference type="Gene3D" id="3.40.50.300">
    <property type="entry name" value="P-loop containing nucleotide triphosphate hydrolases"/>
    <property type="match status" value="1"/>
</dbReference>
<reference evidence="11 12" key="1">
    <citation type="submission" date="2020-04" db="EMBL/GenBank/DDBJ databases">
        <authorList>
            <consortium name="Genoscope - CEA"/>
            <person name="William W."/>
        </authorList>
    </citation>
    <scope>NUCLEOTIDE SEQUENCE [LARGE SCALE GENOMIC DNA]</scope>
    <source>
        <strain evidence="11 12">SG7</strain>
    </source>
</reference>
<evidence type="ECO:0000313" key="11">
    <source>
        <dbReference type="EMBL" id="CAB3288154.1"/>
    </source>
</evidence>
<comment type="function">
    <text evidence="8">Involved in targeting and insertion of nascent membrane proteins into the cytoplasmic membrane. Acts as a receptor for the complex formed by the signal recognition particle (SRP) and the ribosome-nascent chain (RNC).</text>
</comment>
<feature type="binding site" evidence="8">
    <location>
        <begin position="341"/>
        <end position="344"/>
    </location>
    <ligand>
        <name>GTP</name>
        <dbReference type="ChEBI" id="CHEBI:37565"/>
    </ligand>
</feature>
<dbReference type="HAMAP" id="MF_00920">
    <property type="entry name" value="FtsY"/>
    <property type="match status" value="1"/>
</dbReference>
<dbReference type="SMART" id="SM00962">
    <property type="entry name" value="SRP54"/>
    <property type="match status" value="1"/>
</dbReference>
<dbReference type="RefSeq" id="WP_214400453.1">
    <property type="nucleotide sequence ID" value="NZ_LR792632.1"/>
</dbReference>
<feature type="domain" description="SRP54-type proteins GTP-binding" evidence="10">
    <location>
        <begin position="362"/>
        <end position="375"/>
    </location>
</feature>
<dbReference type="InterPro" id="IPR036225">
    <property type="entry name" value="SRP/SRP_N"/>
</dbReference>
<keyword evidence="9" id="KW-0175">Coiled coil</keyword>
<keyword evidence="5 8" id="KW-0342">GTP-binding</keyword>
<keyword evidence="4 8" id="KW-0378">Hydrolase</keyword>
<dbReference type="GO" id="GO:0003924">
    <property type="term" value="F:GTPase activity"/>
    <property type="evidence" value="ECO:0007669"/>
    <property type="project" value="UniProtKB-UniRule"/>
</dbReference>
<dbReference type="PROSITE" id="PS00300">
    <property type="entry name" value="SRP54"/>
    <property type="match status" value="1"/>
</dbReference>
<dbReference type="EMBL" id="LR792632">
    <property type="protein sequence ID" value="CAB3288154.1"/>
    <property type="molecule type" value="Genomic_DNA"/>
</dbReference>
<dbReference type="InterPro" id="IPR004390">
    <property type="entry name" value="SR_rcpt_FtsY"/>
</dbReference>
<dbReference type="SMART" id="SM00963">
    <property type="entry name" value="SRP54_N"/>
    <property type="match status" value="1"/>
</dbReference>
<keyword evidence="1 8" id="KW-1003">Cell membrane</keyword>
<dbReference type="AlphaFoldDB" id="A0A8D6PUB6"/>
<evidence type="ECO:0000256" key="5">
    <source>
        <dbReference type="ARBA" id="ARBA00023134"/>
    </source>
</evidence>
<dbReference type="GeneID" id="65883383"/>
<keyword evidence="7 8" id="KW-0675">Receptor</keyword>
<feature type="binding site" evidence="8">
    <location>
        <begin position="201"/>
        <end position="208"/>
    </location>
    <ligand>
        <name>GTP</name>
        <dbReference type="ChEBI" id="CHEBI:37565"/>
    </ligand>
</feature>
<name>A0A8D6PUB6_9EURY</name>
<dbReference type="PANTHER" id="PTHR43134:SF1">
    <property type="entry name" value="SIGNAL RECOGNITION PARTICLE RECEPTOR SUBUNIT ALPHA"/>
    <property type="match status" value="1"/>
</dbReference>
<dbReference type="GO" id="GO:0005525">
    <property type="term" value="F:GTP binding"/>
    <property type="evidence" value="ECO:0007669"/>
    <property type="project" value="UniProtKB-UniRule"/>
</dbReference>
<evidence type="ECO:0000256" key="6">
    <source>
        <dbReference type="ARBA" id="ARBA00023136"/>
    </source>
</evidence>
<keyword evidence="3 8" id="KW-0547">Nucleotide-binding</keyword>
<dbReference type="SMART" id="SM00382">
    <property type="entry name" value="AAA"/>
    <property type="match status" value="1"/>
</dbReference>
<evidence type="ECO:0000256" key="7">
    <source>
        <dbReference type="ARBA" id="ARBA00023170"/>
    </source>
</evidence>
<dbReference type="Pfam" id="PF02881">
    <property type="entry name" value="SRP54_N"/>
    <property type="match status" value="1"/>
</dbReference>
<evidence type="ECO:0000256" key="1">
    <source>
        <dbReference type="ARBA" id="ARBA00022475"/>
    </source>
</evidence>
<evidence type="ECO:0000313" key="12">
    <source>
        <dbReference type="Proteomes" id="UP000679213"/>
    </source>
</evidence>
<dbReference type="SUPFAM" id="SSF47364">
    <property type="entry name" value="Domain of the SRP/SRP receptor G-proteins"/>
    <property type="match status" value="1"/>
</dbReference>
<dbReference type="GO" id="GO:0006614">
    <property type="term" value="P:SRP-dependent cotranslational protein targeting to membrane"/>
    <property type="evidence" value="ECO:0007669"/>
    <property type="project" value="InterPro"/>
</dbReference>
<evidence type="ECO:0000256" key="2">
    <source>
        <dbReference type="ARBA" id="ARBA00022490"/>
    </source>
</evidence>
<dbReference type="PANTHER" id="PTHR43134">
    <property type="entry name" value="SIGNAL RECOGNITION PARTICLE RECEPTOR SUBUNIT ALPHA"/>
    <property type="match status" value="1"/>
</dbReference>
<gene>
    <name evidence="8 11" type="primary">ftsY</name>
    <name evidence="11" type="ORF">MLAUSG7_0573</name>
</gene>
<dbReference type="InterPro" id="IPR027417">
    <property type="entry name" value="P-loop_NTPase"/>
</dbReference>
<dbReference type="CDD" id="cd17874">
    <property type="entry name" value="FtsY"/>
    <property type="match status" value="1"/>
</dbReference>
<dbReference type="GO" id="GO:0005047">
    <property type="term" value="F:signal recognition particle binding"/>
    <property type="evidence" value="ECO:0007669"/>
    <property type="project" value="TreeGrafter"/>
</dbReference>
<feature type="binding site" evidence="8">
    <location>
        <begin position="283"/>
        <end position="287"/>
    </location>
    <ligand>
        <name>GTP</name>
        <dbReference type="ChEBI" id="CHEBI:37565"/>
    </ligand>
</feature>
<dbReference type="InterPro" id="IPR042101">
    <property type="entry name" value="SRP54_N_sf"/>
</dbReference>
<proteinExistence type="inferred from homology"/>
<dbReference type="Gene3D" id="1.20.120.140">
    <property type="entry name" value="Signal recognition particle SRP54, nucleotide-binding domain"/>
    <property type="match status" value="1"/>
</dbReference>
<feature type="coiled-coil region" evidence="9">
    <location>
        <begin position="56"/>
        <end position="139"/>
    </location>
</feature>
<keyword evidence="6 8" id="KW-0472">Membrane</keyword>
<dbReference type="NCBIfam" id="TIGR00064">
    <property type="entry name" value="ftsY"/>
    <property type="match status" value="1"/>
</dbReference>
<evidence type="ECO:0000256" key="4">
    <source>
        <dbReference type="ARBA" id="ARBA00022801"/>
    </source>
</evidence>
<comment type="catalytic activity">
    <reaction evidence="8">
        <text>GTP + H2O = GDP + phosphate + H(+)</text>
        <dbReference type="Rhea" id="RHEA:19669"/>
        <dbReference type="ChEBI" id="CHEBI:15377"/>
        <dbReference type="ChEBI" id="CHEBI:15378"/>
        <dbReference type="ChEBI" id="CHEBI:37565"/>
        <dbReference type="ChEBI" id="CHEBI:43474"/>
        <dbReference type="ChEBI" id="CHEBI:58189"/>
        <dbReference type="EC" id="3.6.5.4"/>
    </reaction>
</comment>
<dbReference type="Proteomes" id="UP000679213">
    <property type="component" value="Chromosome I"/>
</dbReference>
<protein>
    <recommendedName>
        <fullName evidence="8">Signal recognition particle receptor FtsY</fullName>
        <shortName evidence="8">SRP receptor</shortName>
        <ecNumber evidence="8">3.6.5.4</ecNumber>
    </recommendedName>
</protein>
<comment type="subunit">
    <text evidence="8">Part of the signal recognition particle protein translocation system, which is composed of SRP and FtsY.</text>
</comment>
<evidence type="ECO:0000259" key="10">
    <source>
        <dbReference type="PROSITE" id="PS00300"/>
    </source>
</evidence>
<dbReference type="KEGG" id="mesg:MLAUSG7_0573"/>
<dbReference type="GO" id="GO:0005737">
    <property type="term" value="C:cytoplasm"/>
    <property type="evidence" value="ECO:0007669"/>
    <property type="project" value="UniProtKB-SubCell"/>
</dbReference>
<comment type="subcellular location">
    <subcellularLocation>
        <location evidence="8">Cell membrane</location>
        <topology evidence="8">Peripheral membrane protein</topology>
        <orientation evidence="8">Cytoplasmic side</orientation>
    </subcellularLocation>
    <subcellularLocation>
        <location evidence="8">Cytoplasm</location>
    </subcellularLocation>
</comment>
<evidence type="ECO:0000256" key="8">
    <source>
        <dbReference type="HAMAP-Rule" id="MF_00920"/>
    </source>
</evidence>
<evidence type="ECO:0000256" key="9">
    <source>
        <dbReference type="SAM" id="Coils"/>
    </source>
</evidence>
<organism evidence="11 12">
    <name type="scientific">Methanocaldococcus lauensis</name>
    <dbReference type="NCBI Taxonomy" id="2546128"/>
    <lineage>
        <taxon>Archaea</taxon>
        <taxon>Methanobacteriati</taxon>
        <taxon>Methanobacteriota</taxon>
        <taxon>Methanomada group</taxon>
        <taxon>Methanococci</taxon>
        <taxon>Methanococcales</taxon>
        <taxon>Methanocaldococcaceae</taxon>
        <taxon>Methanocaldococcus</taxon>
    </lineage>
</organism>
<dbReference type="FunFam" id="3.40.50.300:FF:000053">
    <property type="entry name" value="Signal recognition particle receptor FtsY"/>
    <property type="match status" value="1"/>
</dbReference>
<keyword evidence="12" id="KW-1185">Reference proteome</keyword>
<dbReference type="Pfam" id="PF00448">
    <property type="entry name" value="SRP54"/>
    <property type="match status" value="1"/>
</dbReference>
<sequence>MFGKLKEKLLKTASKITEKIYNKGEAEEVKEEKPKIPLTSLFRTETKKEEIREPEIKKIESEKTEISKKVEEVKEIKKETTSEDEKKISFFDRFILTRTIKKALKKEIVILEEDIEDILEELEIELLESDVALEVVEKLIENIKKELVGRKISPNDNVEEITINAVKNAIKNILSQEKIDIEEIIKKNKAKGKPTVIVFVGINGTGKTTTIAKLAYKLKQKGYSVVIAAGDTFRAGAIEQLEQHAKNVGVRVIKHKQGADSAAVIYDAIQHAKARGIDVVLADTAGRQATNTNLMEEIKKVVRVTKPDLVIFVGDALTGNDAVYQAEEFNKAVNIDGIILTKIDADAKGGAALSIGYAIGKPILYLGVGQRYEDLIEFDADWMVKKLFGEEEFKFSTERQF</sequence>
<evidence type="ECO:0000256" key="3">
    <source>
        <dbReference type="ARBA" id="ARBA00022741"/>
    </source>
</evidence>
<dbReference type="InterPro" id="IPR003593">
    <property type="entry name" value="AAA+_ATPase"/>
</dbReference>
<dbReference type="EC" id="3.6.5.4" evidence="8"/>
<comment type="similarity">
    <text evidence="8">Belongs to the GTP-binding SRP family. FtsY subfamily.</text>
</comment>
<dbReference type="InterPro" id="IPR000897">
    <property type="entry name" value="SRP54_GTPase_dom"/>
</dbReference>